<evidence type="ECO:0000313" key="1">
    <source>
        <dbReference type="EMBL" id="JAA90579.1"/>
    </source>
</evidence>
<accession>S4PI43</accession>
<dbReference type="EMBL" id="GAIX01001981">
    <property type="protein sequence ID" value="JAA90579.1"/>
    <property type="molecule type" value="Transcribed_RNA"/>
</dbReference>
<reference evidence="1" key="2">
    <citation type="submission" date="2013-05" db="EMBL/GenBank/DDBJ databases">
        <authorList>
            <person name="Carter J.-M."/>
            <person name="Baker S.C."/>
            <person name="Pink R."/>
            <person name="Carter D.R.F."/>
            <person name="Collins A."/>
            <person name="Tomlin J."/>
            <person name="Gibbs M."/>
            <person name="Breuker C.J."/>
        </authorList>
    </citation>
    <scope>NUCLEOTIDE SEQUENCE</scope>
    <source>
        <tissue evidence="1">Ovary</tissue>
    </source>
</reference>
<organism evidence="1">
    <name type="scientific">Pararge aegeria</name>
    <name type="common">speckled wood butterfly</name>
    <dbReference type="NCBI Taxonomy" id="116150"/>
    <lineage>
        <taxon>Eukaryota</taxon>
        <taxon>Metazoa</taxon>
        <taxon>Ecdysozoa</taxon>
        <taxon>Arthropoda</taxon>
        <taxon>Hexapoda</taxon>
        <taxon>Insecta</taxon>
        <taxon>Pterygota</taxon>
        <taxon>Neoptera</taxon>
        <taxon>Endopterygota</taxon>
        <taxon>Lepidoptera</taxon>
        <taxon>Glossata</taxon>
        <taxon>Ditrysia</taxon>
        <taxon>Papilionoidea</taxon>
        <taxon>Nymphalidae</taxon>
        <taxon>Satyrinae</taxon>
        <taxon>Satyrini</taxon>
        <taxon>Parargina</taxon>
        <taxon>Pararge</taxon>
    </lineage>
</organism>
<name>S4PI43_9NEOP</name>
<proteinExistence type="predicted"/>
<sequence length="86" mass="10119">MTRIGDKGCLYILHNSLIYGTIFLDLVVKARYLCKHTFWLCKRIIYHHNIKTNCMNECKYFEIAVHRIKVAMLLVTFSHISELSKG</sequence>
<dbReference type="AlphaFoldDB" id="S4PI43"/>
<protein>
    <submittedName>
        <fullName evidence="1">Uncharacterized protein</fullName>
    </submittedName>
</protein>
<reference evidence="1" key="1">
    <citation type="journal article" date="2013" name="BMC Genomics">
        <title>Unscrambling butterfly oogenesis.</title>
        <authorList>
            <person name="Carter J.M."/>
            <person name="Baker S.C."/>
            <person name="Pink R."/>
            <person name="Carter D.R."/>
            <person name="Collins A."/>
            <person name="Tomlin J."/>
            <person name="Gibbs M."/>
            <person name="Breuker C.J."/>
        </authorList>
    </citation>
    <scope>NUCLEOTIDE SEQUENCE</scope>
    <source>
        <tissue evidence="1">Ovary</tissue>
    </source>
</reference>